<dbReference type="EMBL" id="MN739980">
    <property type="protein sequence ID" value="QHT81255.1"/>
    <property type="molecule type" value="Genomic_DNA"/>
</dbReference>
<protein>
    <submittedName>
        <fullName evidence="1">Uncharacterized protein</fullName>
    </submittedName>
</protein>
<organism evidence="1">
    <name type="scientific">viral metagenome</name>
    <dbReference type="NCBI Taxonomy" id="1070528"/>
    <lineage>
        <taxon>unclassified sequences</taxon>
        <taxon>metagenomes</taxon>
        <taxon>organismal metagenomes</taxon>
    </lineage>
</organism>
<accession>A0A6C0HMB8</accession>
<sequence>MLAALDTIQIQTPVQVAVSNQCKALKNQNRKQNQNVQCPHKCKLNQEFCGKHIRNGPANMYMYTGNTTVSNTLKPIQMTNANTAKITAFRELEKNQKYNEFLITRKNYIKEPDKIITLVDFLENDKIESYPVGRIAATLEHYNLIPRKNTTYIAKFTSTQQNSCKLKKHMDLLLKATEHINKIIKLQRFVRVGIKQYYNRLRGPALFNRGICVNEIDFYSLDPIIEIEPHAFFSFKDDSHDSRTGHIYGFHIDSIVELIVKSDENYWDNFKKNIGIMCYRQLIRNIFNHYNKIKIANPYTRTLLSSSVKLKVITLMAKAIYSKPQNANCYGGDSGNWAGNGASNGAGNGAGNGILIDYKTHIRNKAFAIFQKIDNHGYFTDFNWLFEERPQLIKIFYRKLTLLWNFEFGLSETAKYKIAKTGVALFANCNEIMNFRGDKYHLLDKVLDVVNKMVSNGETDGDQQSGCIIVLYALATINNACIRANPWLG</sequence>
<reference evidence="1" key="1">
    <citation type="journal article" date="2020" name="Nature">
        <title>Giant virus diversity and host interactions through global metagenomics.</title>
        <authorList>
            <person name="Schulz F."/>
            <person name="Roux S."/>
            <person name="Paez-Espino D."/>
            <person name="Jungbluth S."/>
            <person name="Walsh D.A."/>
            <person name="Denef V.J."/>
            <person name="McMahon K.D."/>
            <person name="Konstantinidis K.T."/>
            <person name="Eloe-Fadrosh E.A."/>
            <person name="Kyrpides N.C."/>
            <person name="Woyke T."/>
        </authorList>
    </citation>
    <scope>NUCLEOTIDE SEQUENCE</scope>
    <source>
        <strain evidence="1">GVMAG-M-3300023184-13</strain>
    </source>
</reference>
<proteinExistence type="predicted"/>
<evidence type="ECO:0000313" key="1">
    <source>
        <dbReference type="EMBL" id="QHT81255.1"/>
    </source>
</evidence>
<name>A0A6C0HMB8_9ZZZZ</name>
<dbReference type="AlphaFoldDB" id="A0A6C0HMB8"/>